<sequence length="271" mass="30769">MHLWNIIYTKVSSTKNTMGFSALNKISLKEGLSGIFGSISLASWIITVYPQLIENYRRKSGDSISLPFLFLWLVGDIFGLIGSVWGKLIHIIIVIQVYFFLADLVLILQVLYYKHRYHLRNNVQEKVFKGTTPLQVFLSMLIVIVFGVLGWIITVAIGGVKKPDTQTPNSVGFLVFGYIGAFLYCKLLIGNHMYLFLTDWYIVFARIPQIKKNFESKSTEGLSLLFFVFTLLGNITYAISILLIDVSRKYIMMNLPWLLGSLGTLSMDILV</sequence>
<protein>
    <submittedName>
        <fullName evidence="8">Uncharacterized protein</fullName>
    </submittedName>
</protein>
<keyword evidence="3 7" id="KW-1133">Transmembrane helix</keyword>
<dbReference type="InterPro" id="IPR051415">
    <property type="entry name" value="LAAT-1"/>
</dbReference>
<evidence type="ECO:0000256" key="4">
    <source>
        <dbReference type="ARBA" id="ARBA00023136"/>
    </source>
</evidence>
<keyword evidence="2 7" id="KW-0812">Transmembrane</keyword>
<comment type="similarity">
    <text evidence="5">Belongs to the laat-1 family.</text>
</comment>
<comment type="caution">
    <text evidence="8">The sequence shown here is derived from an EMBL/GenBank/DDBJ whole genome shotgun (WGS) entry which is preliminary data.</text>
</comment>
<dbReference type="GO" id="GO:0015174">
    <property type="term" value="F:basic amino acid transmembrane transporter activity"/>
    <property type="evidence" value="ECO:0007669"/>
    <property type="project" value="UniProtKB-ARBA"/>
</dbReference>
<dbReference type="Gene3D" id="1.20.1280.290">
    <property type="match status" value="2"/>
</dbReference>
<dbReference type="GO" id="GO:0098852">
    <property type="term" value="C:lytic vacuole membrane"/>
    <property type="evidence" value="ECO:0007669"/>
    <property type="project" value="UniProtKB-ARBA"/>
</dbReference>
<feature type="transmembrane region" description="Helical" evidence="7">
    <location>
        <begin position="91"/>
        <end position="113"/>
    </location>
</feature>
<feature type="transmembrane region" description="Helical" evidence="7">
    <location>
        <begin position="31"/>
        <end position="52"/>
    </location>
</feature>
<dbReference type="EMBL" id="CAKM01000128">
    <property type="protein sequence ID" value="CCJ28856.1"/>
    <property type="molecule type" value="Genomic_DNA"/>
</dbReference>
<feature type="transmembrane region" description="Helical" evidence="7">
    <location>
        <begin position="178"/>
        <end position="203"/>
    </location>
</feature>
<dbReference type="Proteomes" id="UP000010422">
    <property type="component" value="Unassembled WGS sequence"/>
</dbReference>
<evidence type="ECO:0000256" key="1">
    <source>
        <dbReference type="ARBA" id="ARBA00004141"/>
    </source>
</evidence>
<gene>
    <name evidence="8" type="ORF">PNEJI1_002077</name>
</gene>
<evidence type="ECO:0000256" key="5">
    <source>
        <dbReference type="ARBA" id="ARBA00038039"/>
    </source>
</evidence>
<dbReference type="GO" id="GO:0034486">
    <property type="term" value="P:vacuolar transmembrane transport"/>
    <property type="evidence" value="ECO:0007669"/>
    <property type="project" value="UniProtKB-ARBA"/>
</dbReference>
<evidence type="ECO:0000256" key="6">
    <source>
        <dbReference type="ARBA" id="ARBA00050768"/>
    </source>
</evidence>
<organism evidence="9">
    <name type="scientific">Pneumocystis jirovecii</name>
    <name type="common">Human pneumocystis pneumonia agent</name>
    <dbReference type="NCBI Taxonomy" id="42068"/>
    <lineage>
        <taxon>Eukaryota</taxon>
        <taxon>Fungi</taxon>
        <taxon>Dikarya</taxon>
        <taxon>Ascomycota</taxon>
        <taxon>Taphrinomycotina</taxon>
        <taxon>Pneumocystomycetes</taxon>
        <taxon>Pneumocystaceae</taxon>
        <taxon>Pneumocystis</taxon>
    </lineage>
</organism>
<dbReference type="PANTHER" id="PTHR16201:SF44">
    <property type="entry name" value="SEVEN TRANSMEMBRANE PROTEIN 1"/>
    <property type="match status" value="1"/>
</dbReference>
<dbReference type="PANTHER" id="PTHR16201">
    <property type="entry name" value="SEVEN TRANSMEMBRANE PROTEIN 1-RELATED"/>
    <property type="match status" value="1"/>
</dbReference>
<proteinExistence type="inferred from homology"/>
<feature type="transmembrane region" description="Helical" evidence="7">
    <location>
        <begin position="224"/>
        <end position="244"/>
    </location>
</feature>
<evidence type="ECO:0000313" key="8">
    <source>
        <dbReference type="EMBL" id="CCJ28856.1"/>
    </source>
</evidence>
<dbReference type="STRING" id="1209962.L0P8Z4"/>
<dbReference type="Pfam" id="PF04193">
    <property type="entry name" value="PQ-loop"/>
    <property type="match status" value="2"/>
</dbReference>
<dbReference type="SMART" id="SM00679">
    <property type="entry name" value="CTNS"/>
    <property type="match status" value="2"/>
</dbReference>
<name>L0P8Z4_PNEJI</name>
<feature type="transmembrane region" description="Helical" evidence="7">
    <location>
        <begin position="134"/>
        <end position="158"/>
    </location>
</feature>
<evidence type="ECO:0000256" key="7">
    <source>
        <dbReference type="SAM" id="Phobius"/>
    </source>
</evidence>
<comment type="catalytic activity">
    <reaction evidence="6">
        <text>L-histidine(out) + L-arginine(in) = L-histidine(in) + L-arginine(out)</text>
        <dbReference type="Rhea" id="RHEA:71063"/>
        <dbReference type="ChEBI" id="CHEBI:32682"/>
        <dbReference type="ChEBI" id="CHEBI:57595"/>
    </reaction>
</comment>
<feature type="transmembrane region" description="Helical" evidence="7">
    <location>
        <begin position="64"/>
        <end position="85"/>
    </location>
</feature>
<evidence type="ECO:0000313" key="9">
    <source>
        <dbReference type="Proteomes" id="UP000010422"/>
    </source>
</evidence>
<accession>L0P8Z4</accession>
<dbReference type="FunFam" id="1.20.1280.290:FF:000009">
    <property type="entry name" value="PQ loop repeat family protein"/>
    <property type="match status" value="1"/>
</dbReference>
<dbReference type="VEuPathDB" id="FungiDB:PNEJI1_002077"/>
<keyword evidence="4 7" id="KW-0472">Membrane</keyword>
<evidence type="ECO:0000256" key="2">
    <source>
        <dbReference type="ARBA" id="ARBA00022692"/>
    </source>
</evidence>
<dbReference type="FunCoup" id="L0P8Z4">
    <property type="interactions" value="44"/>
</dbReference>
<dbReference type="InParanoid" id="L0P8Z4"/>
<dbReference type="InterPro" id="IPR006603">
    <property type="entry name" value="PQ-loop_rpt"/>
</dbReference>
<dbReference type="AlphaFoldDB" id="L0P8Z4"/>
<evidence type="ECO:0000256" key="3">
    <source>
        <dbReference type="ARBA" id="ARBA00022989"/>
    </source>
</evidence>
<reference evidence="8 9" key="1">
    <citation type="journal article" date="2012" name="MBio">
        <title>De novo assembly of the Pneumocystis jirovecii genome from a single bronchoalveolar lavage fluid specimen from a patient.</title>
        <authorList>
            <person name="Cisse O.H."/>
            <person name="Pagni M."/>
            <person name="Hauser P.M."/>
        </authorList>
    </citation>
    <scope>NUCLEOTIDE SEQUENCE [LARGE SCALE GENOMIC DNA]</scope>
    <source>
        <strain evidence="8 9">SE8</strain>
    </source>
</reference>
<comment type="subcellular location">
    <subcellularLocation>
        <location evidence="1">Membrane</location>
        <topology evidence="1">Multi-pass membrane protein</topology>
    </subcellularLocation>
</comment>